<dbReference type="EMBL" id="RQER01000005">
    <property type="protein sequence ID" value="TGK01917.1"/>
    <property type="molecule type" value="Genomic_DNA"/>
</dbReference>
<reference evidence="6 7" key="2">
    <citation type="journal article" date="2019" name="PLoS Negl. Trop. Dis.">
        <title>Revisiting the worldwide diversity of Leptospira species in the environment.</title>
        <authorList>
            <person name="Vincent A.T."/>
            <person name="Schiettekatte O."/>
            <person name="Bourhy P."/>
            <person name="Veyrier F.J."/>
            <person name="Picardeau M."/>
        </authorList>
    </citation>
    <scope>NUCLEOTIDE SEQUENCE [LARGE SCALE GENOMIC DNA]</scope>
    <source>
        <strain evidence="6">201702690</strain>
        <strain evidence="4 7">SSW18</strain>
    </source>
</reference>
<proteinExistence type="predicted"/>
<dbReference type="PIRSF" id="PIRSF016493">
    <property type="entry name" value="Glycyl_aminpptds"/>
    <property type="match status" value="1"/>
</dbReference>
<evidence type="ECO:0000259" key="2">
    <source>
        <dbReference type="Pfam" id="PF05299"/>
    </source>
</evidence>
<gene>
    <name evidence="4" type="ORF">EHO57_08980</name>
    <name evidence="5" type="ORF">EHQ53_15740</name>
</gene>
<dbReference type="AlphaFoldDB" id="A0A5F1ZSJ4"/>
<dbReference type="InterPro" id="IPR024191">
    <property type="entry name" value="Peptidase_M61"/>
</dbReference>
<evidence type="ECO:0000313" key="6">
    <source>
        <dbReference type="Proteomes" id="UP000297273"/>
    </source>
</evidence>
<feature type="compositionally biased region" description="Polar residues" evidence="1">
    <location>
        <begin position="579"/>
        <end position="590"/>
    </location>
</feature>
<keyword evidence="6" id="KW-1185">Reference proteome</keyword>
<evidence type="ECO:0000313" key="5">
    <source>
        <dbReference type="EMBL" id="TGL39521.1"/>
    </source>
</evidence>
<protein>
    <submittedName>
        <fullName evidence="4">M61 family peptidase</fullName>
    </submittedName>
</protein>
<dbReference type="InterPro" id="IPR007963">
    <property type="entry name" value="Peptidase_M61_catalytic"/>
</dbReference>
<name>A0A5F1ZSJ4_9LEPT</name>
<dbReference type="Pfam" id="PF17899">
    <property type="entry name" value="Peptidase_M61_N"/>
    <property type="match status" value="1"/>
</dbReference>
<evidence type="ECO:0000259" key="3">
    <source>
        <dbReference type="Pfam" id="PF17899"/>
    </source>
</evidence>
<dbReference type="EMBL" id="RQGC01000012">
    <property type="protein sequence ID" value="TGL39521.1"/>
    <property type="molecule type" value="Genomic_DNA"/>
</dbReference>
<feature type="domain" description="Peptidase M61 N-terminal" evidence="3">
    <location>
        <begin position="4"/>
        <end position="168"/>
    </location>
</feature>
<evidence type="ECO:0000313" key="4">
    <source>
        <dbReference type="EMBL" id="TGK01917.1"/>
    </source>
</evidence>
<dbReference type="Gene3D" id="2.30.42.10">
    <property type="match status" value="1"/>
</dbReference>
<comment type="caution">
    <text evidence="4">The sequence shown here is derived from an EMBL/GenBank/DDBJ whole genome shotgun (WGS) entry which is preliminary data.</text>
</comment>
<dbReference type="OrthoDB" id="9778516at2"/>
<dbReference type="Gene3D" id="1.10.390.10">
    <property type="entry name" value="Neutral Protease Domain 2"/>
    <property type="match status" value="1"/>
</dbReference>
<evidence type="ECO:0000313" key="7">
    <source>
        <dbReference type="Proteomes" id="UP000297946"/>
    </source>
</evidence>
<accession>A0A5F1ZSJ4</accession>
<feature type="region of interest" description="Disordered" evidence="1">
    <location>
        <begin position="579"/>
        <end position="598"/>
    </location>
</feature>
<evidence type="ECO:0000256" key="1">
    <source>
        <dbReference type="SAM" id="MobiDB-lite"/>
    </source>
</evidence>
<dbReference type="Gene3D" id="2.60.40.3650">
    <property type="match status" value="1"/>
</dbReference>
<dbReference type="SUPFAM" id="SSF55486">
    <property type="entry name" value="Metalloproteases ('zincins'), catalytic domain"/>
    <property type="match status" value="1"/>
</dbReference>
<organism evidence="4 7">
    <name type="scientific">Leptospira langatensis</name>
    <dbReference type="NCBI Taxonomy" id="2484983"/>
    <lineage>
        <taxon>Bacteria</taxon>
        <taxon>Pseudomonadati</taxon>
        <taxon>Spirochaetota</taxon>
        <taxon>Spirochaetia</taxon>
        <taxon>Leptospirales</taxon>
        <taxon>Leptospiraceae</taxon>
        <taxon>Leptospira</taxon>
    </lineage>
</organism>
<dbReference type="InterPro" id="IPR040756">
    <property type="entry name" value="Peptidase_M61_N"/>
</dbReference>
<dbReference type="InterPro" id="IPR027268">
    <property type="entry name" value="Peptidase_M4/M1_CTD_sf"/>
</dbReference>
<dbReference type="Proteomes" id="UP000297946">
    <property type="component" value="Unassembled WGS sequence"/>
</dbReference>
<feature type="domain" description="Peptidase M61 catalytic" evidence="2">
    <location>
        <begin position="258"/>
        <end position="375"/>
    </location>
</feature>
<dbReference type="Proteomes" id="UP000297273">
    <property type="component" value="Unassembled WGS sequence"/>
</dbReference>
<reference evidence="5" key="1">
    <citation type="submission" date="2018-10" db="EMBL/GenBank/DDBJ databases">
        <authorList>
            <person name="Vincent A.T."/>
            <person name="Schiettekatte O."/>
            <person name="Bourhy P."/>
            <person name="Veyrier F.J."/>
            <person name="Picardeau M."/>
        </authorList>
    </citation>
    <scope>NUCLEOTIDE SEQUENCE</scope>
    <source>
        <strain evidence="5">201702690</strain>
    </source>
</reference>
<dbReference type="Pfam" id="PF05299">
    <property type="entry name" value="Peptidase_M61"/>
    <property type="match status" value="1"/>
</dbReference>
<dbReference type="InterPro" id="IPR036034">
    <property type="entry name" value="PDZ_sf"/>
</dbReference>
<sequence length="598" mass="69598">MIVKYSLDTYKPHQHLLRVEMEVHPDKQETLLCIPNWSPGSYKIRDYSKSIHKLDFVSPGPGWTLEQIELDTWKIHSKGETFKISYLVYGYEHTVRTNYFTSELILVHPPATFLYPKDKLYLEVEVSWKNLAPFRYCHTGLKKKEGSKNTWKAKNFDEFFDAPLLLSNEKEITFSVQGCAFDLVILGDVPSADKKKIAKDLETIMKTQITHMGGTENRYYLFILDMTENLYGGLEHLNSSVNQYDPNGFRSPENYRTLMELLSHEYFHHWNVKRIRPIALGPFDYQKPNLTKELWIAEGITSFFDAYFLLLCDIYTPQQYLNKIWKDILELEESAGESWMSLEDSSFTAWTKYYNRPFDPNFSNTGISYYTKGAVLSIAMHLYILSETKGKKSLFDVMQALNKQYHQEKKRGFTKAEFFQAAKKATGLDLKLEFDAYIGEPKRIPIEAYLHLAGIERTPSKPKLEPGFRVKEDRGKLIITKILLGKSIQDTDINVGDEWISIDGRRTLPETYKELLNQYQPKKGAEILISRRGQILKRKIKFDSSPSNCELWIDEKAKPEALAIREKFLHWNKEIKVSETNSKNSKQKQASPKRSRSK</sequence>